<dbReference type="AlphaFoldDB" id="A0A484GSM1"/>
<dbReference type="EMBL" id="QWLN02004660">
    <property type="protein sequence ID" value="TEA38742.1"/>
    <property type="molecule type" value="Genomic_DNA"/>
</dbReference>
<dbReference type="Proteomes" id="UP000295264">
    <property type="component" value="Unassembled WGS sequence"/>
</dbReference>
<comment type="caution">
    <text evidence="1">The sequence shown here is derived from an EMBL/GenBank/DDBJ whole genome shotgun (WGS) entry which is preliminary data.</text>
</comment>
<proteinExistence type="predicted"/>
<gene>
    <name evidence="1" type="ORF">DBR06_SOUSAS610096</name>
</gene>
<evidence type="ECO:0000313" key="2">
    <source>
        <dbReference type="Proteomes" id="UP000295264"/>
    </source>
</evidence>
<protein>
    <submittedName>
        <fullName evidence="1">Uncharacterized protein</fullName>
    </submittedName>
</protein>
<evidence type="ECO:0000313" key="1">
    <source>
        <dbReference type="EMBL" id="TEA38742.1"/>
    </source>
</evidence>
<organism evidence="1 2">
    <name type="scientific">Sousa chinensis</name>
    <name type="common">Indo-pacific humpbacked dolphin</name>
    <name type="synonym">Steno chinensis</name>
    <dbReference type="NCBI Taxonomy" id="103600"/>
    <lineage>
        <taxon>Eukaryota</taxon>
        <taxon>Metazoa</taxon>
        <taxon>Chordata</taxon>
        <taxon>Craniata</taxon>
        <taxon>Vertebrata</taxon>
        <taxon>Euteleostomi</taxon>
        <taxon>Mammalia</taxon>
        <taxon>Eutheria</taxon>
        <taxon>Laurasiatheria</taxon>
        <taxon>Artiodactyla</taxon>
        <taxon>Whippomorpha</taxon>
        <taxon>Cetacea</taxon>
        <taxon>Odontoceti</taxon>
        <taxon>Delphinidae</taxon>
        <taxon>Sousa</taxon>
    </lineage>
</organism>
<keyword evidence="2" id="KW-1185">Reference proteome</keyword>
<sequence>MDLLCERQNKWGEIPYVQFFMALHQN</sequence>
<feature type="non-terminal residue" evidence="1">
    <location>
        <position position="26"/>
    </location>
</feature>
<accession>A0A484GSM1</accession>
<reference evidence="1 2" key="1">
    <citation type="journal article" date="2018" name="Genomics">
        <title>Molecular footprints of inshore aquatic adaptation in Indo-Pacific humpback dolphin (Sousa chinensis).</title>
        <authorList>
            <person name="Ming Y."/>
            <person name="Jian J."/>
            <person name="Yu F."/>
            <person name="Yu X."/>
            <person name="Wang J."/>
            <person name="Liu W."/>
        </authorList>
    </citation>
    <scope>NUCLEOTIDE SEQUENCE [LARGE SCALE GENOMIC DNA]</scope>
    <source>
        <strain evidence="1">MY-2018</strain>
        <tissue evidence="1">Skin</tissue>
    </source>
</reference>
<name>A0A484GSM1_SOUCH</name>